<dbReference type="EMBL" id="BK059100">
    <property type="protein sequence ID" value="DAE29830.1"/>
    <property type="molecule type" value="Genomic_DNA"/>
</dbReference>
<reference evidence="2" key="1">
    <citation type="journal article" date="2021" name="Proc. Natl. Acad. Sci. U.S.A.">
        <title>A Catalog of Tens of Thousands of Viruses from Human Metagenomes Reveals Hidden Associations with Chronic Diseases.</title>
        <authorList>
            <person name="Tisza M.J."/>
            <person name="Buck C.B."/>
        </authorList>
    </citation>
    <scope>NUCLEOTIDE SEQUENCE</scope>
    <source>
        <strain evidence="2">CtqEG8</strain>
    </source>
</reference>
<evidence type="ECO:0000313" key="2">
    <source>
        <dbReference type="EMBL" id="DAE29830.1"/>
    </source>
</evidence>
<name>A0A8S5REK2_9VIRU</name>
<protein>
    <submittedName>
        <fullName evidence="2">Uncharacterized protein</fullName>
    </submittedName>
</protein>
<feature type="compositionally biased region" description="Basic and acidic residues" evidence="1">
    <location>
        <begin position="102"/>
        <end position="126"/>
    </location>
</feature>
<proteinExistence type="predicted"/>
<feature type="region of interest" description="Disordered" evidence="1">
    <location>
        <begin position="86"/>
        <end position="126"/>
    </location>
</feature>
<feature type="compositionally biased region" description="Acidic residues" evidence="1">
    <location>
        <begin position="92"/>
        <end position="101"/>
    </location>
</feature>
<accession>A0A8S5REK2</accession>
<sequence>MTINEFSKVCKDFFAEHDDFKGVIHILNNKANDDGALIGFTGMKGTGAEILGMCLIMCDKAGISMREVALIAKNLANDPSAMAALANINSDSNDDDEDEKNDESPKKCCGECNRKEDSKEDGKPSREEIAKMLVDMLFGD</sequence>
<organism evidence="2">
    <name type="scientific">virus sp. ctqEG8</name>
    <dbReference type="NCBI Taxonomy" id="2827998"/>
    <lineage>
        <taxon>Viruses</taxon>
    </lineage>
</organism>
<evidence type="ECO:0000256" key="1">
    <source>
        <dbReference type="SAM" id="MobiDB-lite"/>
    </source>
</evidence>